<dbReference type="InterPro" id="IPR036890">
    <property type="entry name" value="HATPase_C_sf"/>
</dbReference>
<evidence type="ECO:0000313" key="1">
    <source>
        <dbReference type="EMBL" id="MBC5730497.1"/>
    </source>
</evidence>
<evidence type="ECO:0000313" key="2">
    <source>
        <dbReference type="Proteomes" id="UP000660021"/>
    </source>
</evidence>
<accession>A0ABR7HSM3</accession>
<proteinExistence type="predicted"/>
<keyword evidence="1" id="KW-0547">Nucleotide-binding</keyword>
<dbReference type="Pfam" id="PF13589">
    <property type="entry name" value="HATPase_c_3"/>
    <property type="match status" value="1"/>
</dbReference>
<comment type="caution">
    <text evidence="1">The sequence shown here is derived from an EMBL/GenBank/DDBJ whole genome shotgun (WGS) entry which is preliminary data.</text>
</comment>
<dbReference type="GO" id="GO:0005524">
    <property type="term" value="F:ATP binding"/>
    <property type="evidence" value="ECO:0007669"/>
    <property type="project" value="UniProtKB-KW"/>
</dbReference>
<dbReference type="Proteomes" id="UP000660021">
    <property type="component" value="Unassembled WGS sequence"/>
</dbReference>
<keyword evidence="2" id="KW-1185">Reference proteome</keyword>
<dbReference type="EMBL" id="JACOPR010000003">
    <property type="protein sequence ID" value="MBC5730497.1"/>
    <property type="molecule type" value="Genomic_DNA"/>
</dbReference>
<protein>
    <submittedName>
        <fullName evidence="1">ATP-binding protein</fullName>
    </submittedName>
</protein>
<gene>
    <name evidence="1" type="ORF">H8S34_06575</name>
</gene>
<dbReference type="RefSeq" id="WP_101691880.1">
    <property type="nucleotide sequence ID" value="NZ_JACOPR010000003.1"/>
</dbReference>
<reference evidence="1 2" key="1">
    <citation type="submission" date="2020-08" db="EMBL/GenBank/DDBJ databases">
        <title>Genome public.</title>
        <authorList>
            <person name="Liu C."/>
            <person name="Sun Q."/>
        </authorList>
    </citation>
    <scope>NUCLEOTIDE SEQUENCE [LARGE SCALE GENOMIC DNA]</scope>
    <source>
        <strain evidence="1 2">New-38</strain>
    </source>
</reference>
<name>A0ABR7HSM3_9FIRM</name>
<dbReference type="SUPFAM" id="SSF55874">
    <property type="entry name" value="ATPase domain of HSP90 chaperone/DNA topoisomerase II/histidine kinase"/>
    <property type="match status" value="1"/>
</dbReference>
<keyword evidence="1" id="KW-0067">ATP-binding</keyword>
<sequence>MAYKSVNVEITQEHFDRSIKGSPKEAVKELIWNACDADAKNIEVSFDYDGIAGAESVSDIYVKDDGHGIAIDRIEEYFGKYGRSQKTYSDKSPGGRIYHGKLGQGRYKSLAAGNFLDWDSVFRDESGTLLRCEIHINSASRMNISYSETAEKAESEHTGTIVHIHGIPDEKIGFITKMAEPMETIPDLLATFAPYLLAYTDITIKYNGVTVDPAQQIKSQEDQELVYEEDGKEPIKARLSAITWKEAQFNKLYICGSSGVVYAEMDYTPLKRTSTSLYLMGDLFEQMHRDNTLAMGNTNPAYAYFEEEAKKFARALVGEQEEEDAAVEIARIKEEGIYPYDGEPEDDMKKAERDVFDVFAVQVNRAVPQLKSSSRQTKKLTYRLMREAINTNPASIKTILTEVFNLTQQQQDDLAELLTHTSLPDIIDTAKTVSDRLVFLQVLEEMVYNDSVGKAIKERTQFHKVLLKELWIFGEKYTLGTSDQSLRNLLKAHLNCLGRDELTPEIPPEAVEDLTRIPDLCLFQQICPSYENFEHLVIELKRPTLTLTLKEMDQIRDYALTVAENPMFDKTRTKWHFVLLGQRLDQHVQRALRNQTVGEGNFYNADNVSISVFEWSKIIQDNKLKYEYLRRKLNHQLSSDPNFASDYLRTKHAELFPTEE</sequence>
<dbReference type="Gene3D" id="3.30.565.10">
    <property type="entry name" value="Histidine kinase-like ATPase, C-terminal domain"/>
    <property type="match status" value="1"/>
</dbReference>
<organism evidence="1 2">
    <name type="scientific">Pseudoflavonifractor hominis</name>
    <dbReference type="NCBI Taxonomy" id="2763059"/>
    <lineage>
        <taxon>Bacteria</taxon>
        <taxon>Bacillati</taxon>
        <taxon>Bacillota</taxon>
        <taxon>Clostridia</taxon>
        <taxon>Eubacteriales</taxon>
        <taxon>Oscillospiraceae</taxon>
        <taxon>Pseudoflavonifractor</taxon>
    </lineage>
</organism>